<dbReference type="EMBL" id="JAKKUT010000002">
    <property type="protein sequence ID" value="MDG2990128.1"/>
    <property type="molecule type" value="Genomic_DNA"/>
</dbReference>
<dbReference type="PANTHER" id="PTHR36173:SF2">
    <property type="entry name" value="RIBONUCLEASE VAPC16"/>
    <property type="match status" value="1"/>
</dbReference>
<reference evidence="2" key="1">
    <citation type="journal article" date="2022" name="Genome Biol. Evol.">
        <title>A New Gene Family Diagnostic for Intracellular Biomineralization of Amorphous Ca Carbonates by Cyanobacteria.</title>
        <authorList>
            <person name="Benzerara K."/>
            <person name="Duprat E."/>
            <person name="Bitard-Feildel T."/>
            <person name="Caumes G."/>
            <person name="Cassier-Chauvat C."/>
            <person name="Chauvat F."/>
            <person name="Dezi M."/>
            <person name="Diop S.I."/>
            <person name="Gaschignard G."/>
            <person name="Gorgen S."/>
            <person name="Gugger M."/>
            <person name="Lopez-Garcia P."/>
            <person name="Millet M."/>
            <person name="Skouri-Panet F."/>
            <person name="Moreira D."/>
            <person name="Callebaut I."/>
        </authorList>
    </citation>
    <scope>NUCLEOTIDE SEQUENCE</scope>
    <source>
        <strain evidence="2">G9</strain>
    </source>
</reference>
<organism evidence="2 3">
    <name type="scientific">Candidatus Synechococcus calcipolaris G9</name>
    <dbReference type="NCBI Taxonomy" id="1497997"/>
    <lineage>
        <taxon>Bacteria</taxon>
        <taxon>Bacillati</taxon>
        <taxon>Cyanobacteriota</taxon>
        <taxon>Cyanophyceae</taxon>
        <taxon>Synechococcales</taxon>
        <taxon>Synechococcaceae</taxon>
        <taxon>Synechococcus</taxon>
    </lineage>
</organism>
<dbReference type="Proteomes" id="UP001154265">
    <property type="component" value="Unassembled WGS sequence"/>
</dbReference>
<reference evidence="2" key="2">
    <citation type="submission" date="2022-01" db="EMBL/GenBank/DDBJ databases">
        <authorList>
            <person name="Zivanovic Y."/>
            <person name="Moreira D."/>
            <person name="Lopez-Garcia P."/>
        </authorList>
    </citation>
    <scope>NUCLEOTIDE SEQUENCE</scope>
    <source>
        <strain evidence="2">G9</strain>
    </source>
</reference>
<dbReference type="PANTHER" id="PTHR36173">
    <property type="entry name" value="RIBONUCLEASE VAPC16-RELATED"/>
    <property type="match status" value="1"/>
</dbReference>
<evidence type="ECO:0000313" key="2">
    <source>
        <dbReference type="EMBL" id="MDG2990128.1"/>
    </source>
</evidence>
<dbReference type="RefSeq" id="WP_277866046.1">
    <property type="nucleotide sequence ID" value="NZ_JAKKUT010000002.1"/>
</dbReference>
<dbReference type="InterPro" id="IPR041705">
    <property type="entry name" value="PIN_Sll0205"/>
</dbReference>
<proteinExistence type="predicted"/>
<accession>A0ABT6EWI2</accession>
<evidence type="ECO:0000313" key="3">
    <source>
        <dbReference type="Proteomes" id="UP001154265"/>
    </source>
</evidence>
<dbReference type="SUPFAM" id="SSF88723">
    <property type="entry name" value="PIN domain-like"/>
    <property type="match status" value="1"/>
</dbReference>
<evidence type="ECO:0000259" key="1">
    <source>
        <dbReference type="Pfam" id="PF01850"/>
    </source>
</evidence>
<name>A0ABT6EWI2_9SYNE</name>
<gene>
    <name evidence="2" type="ORF">L3556_04140</name>
</gene>
<dbReference type="CDD" id="cd09872">
    <property type="entry name" value="PIN_Sll0205-like"/>
    <property type="match status" value="1"/>
</dbReference>
<dbReference type="InterPro" id="IPR052919">
    <property type="entry name" value="TA_system_RNase"/>
</dbReference>
<dbReference type="Pfam" id="PF01850">
    <property type="entry name" value="PIN"/>
    <property type="match status" value="1"/>
</dbReference>
<dbReference type="Gene3D" id="3.40.50.1010">
    <property type="entry name" value="5'-nuclease"/>
    <property type="match status" value="1"/>
</dbReference>
<feature type="domain" description="PIN" evidence="1">
    <location>
        <begin position="4"/>
        <end position="120"/>
    </location>
</feature>
<dbReference type="InterPro" id="IPR002716">
    <property type="entry name" value="PIN_dom"/>
</dbReference>
<comment type="caution">
    <text evidence="2">The sequence shown here is derived from an EMBL/GenBank/DDBJ whole genome shotgun (WGS) entry which is preliminary data.</text>
</comment>
<dbReference type="InterPro" id="IPR029060">
    <property type="entry name" value="PIN-like_dom_sf"/>
</dbReference>
<keyword evidence="3" id="KW-1185">Reference proteome</keyword>
<sequence length="129" mass="15055">MAFLLDTHVVLWYASKNPSLSQRAKAIVDAKSDLFFSMASLWEIVIKINVGKLQLDYSFKSLLDRISVMRAEIIPIEIENLENYLDLPISKDHRDPFDRILVAQAMDYSLDIVSRDKKFDFYPVQRVWT</sequence>
<protein>
    <submittedName>
        <fullName evidence="2">Type II toxin-antitoxin system VapC family toxin</fullName>
    </submittedName>
</protein>